<dbReference type="EMBL" id="JAHFZB010000016">
    <property type="protein sequence ID" value="KAK6480225.1"/>
    <property type="molecule type" value="Genomic_DNA"/>
</dbReference>
<gene>
    <name evidence="1" type="ORF">HHUSO_G17889</name>
</gene>
<proteinExistence type="predicted"/>
<name>A0ABR0Z5X6_HUSHU</name>
<keyword evidence="2" id="KW-1185">Reference proteome</keyword>
<protein>
    <submittedName>
        <fullName evidence="1">Uncharacterized protein</fullName>
    </submittedName>
</protein>
<accession>A0ABR0Z5X6</accession>
<reference evidence="1 2" key="1">
    <citation type="submission" date="2021-05" db="EMBL/GenBank/DDBJ databases">
        <authorList>
            <person name="Zahm M."/>
            <person name="Klopp C."/>
            <person name="Cabau C."/>
            <person name="Kuhl H."/>
            <person name="Suciu R."/>
            <person name="Ciorpac M."/>
            <person name="Holostenco D."/>
            <person name="Gessner J."/>
            <person name="Wuertz S."/>
            <person name="Hohne C."/>
            <person name="Stock M."/>
            <person name="Gislard M."/>
            <person name="Lluch J."/>
            <person name="Milhes M."/>
            <person name="Lampietro C."/>
            <person name="Lopez Roques C."/>
            <person name="Donnadieu C."/>
            <person name="Du K."/>
            <person name="Schartl M."/>
            <person name="Guiguen Y."/>
        </authorList>
    </citation>
    <scope>NUCLEOTIDE SEQUENCE [LARGE SCALE GENOMIC DNA]</scope>
    <source>
        <strain evidence="1">Hh-F2</strain>
        <tissue evidence="1">Blood</tissue>
    </source>
</reference>
<evidence type="ECO:0000313" key="2">
    <source>
        <dbReference type="Proteomes" id="UP001369086"/>
    </source>
</evidence>
<sequence length="105" mass="12266">MCDITHRGQDRRGFFAVNDVCVLQCNMMSWEDRRDAPLHYFNKEYRITKQNSTLHLPCNAADNCASFIPLFEAGISFLKMMFIPFIQPHSVQAMTKRFASPYRIN</sequence>
<evidence type="ECO:0000313" key="1">
    <source>
        <dbReference type="EMBL" id="KAK6480225.1"/>
    </source>
</evidence>
<organism evidence="1 2">
    <name type="scientific">Huso huso</name>
    <name type="common">Beluga</name>
    <name type="synonym">Acipenser huso</name>
    <dbReference type="NCBI Taxonomy" id="61971"/>
    <lineage>
        <taxon>Eukaryota</taxon>
        <taxon>Metazoa</taxon>
        <taxon>Chordata</taxon>
        <taxon>Craniata</taxon>
        <taxon>Vertebrata</taxon>
        <taxon>Euteleostomi</taxon>
        <taxon>Actinopterygii</taxon>
        <taxon>Chondrostei</taxon>
        <taxon>Acipenseriformes</taxon>
        <taxon>Acipenseridae</taxon>
        <taxon>Huso</taxon>
    </lineage>
</organism>
<dbReference type="Proteomes" id="UP001369086">
    <property type="component" value="Unassembled WGS sequence"/>
</dbReference>
<comment type="caution">
    <text evidence="1">The sequence shown here is derived from an EMBL/GenBank/DDBJ whole genome shotgun (WGS) entry which is preliminary data.</text>
</comment>